<dbReference type="AlphaFoldDB" id="A0AA89PKD1"/>
<dbReference type="PANTHER" id="PTHR33886:SF8">
    <property type="entry name" value="UNSATURATED RHAMNOGALACTURONAN HYDROLASE (EUROFUNG)"/>
    <property type="match status" value="1"/>
</dbReference>
<evidence type="ECO:0000256" key="1">
    <source>
        <dbReference type="ARBA" id="ARBA00022801"/>
    </source>
</evidence>
<keyword evidence="1 2" id="KW-0378">Hydrolase</keyword>
<evidence type="ECO:0000313" key="3">
    <source>
        <dbReference type="Proteomes" id="UP000563601"/>
    </source>
</evidence>
<dbReference type="SUPFAM" id="SSF48208">
    <property type="entry name" value="Six-hairpin glycosidases"/>
    <property type="match status" value="1"/>
</dbReference>
<dbReference type="PROSITE" id="PS51257">
    <property type="entry name" value="PROKAR_LIPOPROTEIN"/>
    <property type="match status" value="1"/>
</dbReference>
<dbReference type="InterPro" id="IPR052043">
    <property type="entry name" value="PolySaccharide_Degr_Enz"/>
</dbReference>
<gene>
    <name evidence="2" type="ORF">HNQ53_003282</name>
</gene>
<dbReference type="PANTHER" id="PTHR33886">
    <property type="entry name" value="UNSATURATED RHAMNOGALACTURONAN HYDROLASE (EUROFUNG)"/>
    <property type="match status" value="1"/>
</dbReference>
<organism evidence="2 3">
    <name type="scientific">Microbulbifer hydrolyticus</name>
    <dbReference type="NCBI Taxonomy" id="48074"/>
    <lineage>
        <taxon>Bacteria</taxon>
        <taxon>Pseudomonadati</taxon>
        <taxon>Pseudomonadota</taxon>
        <taxon>Gammaproteobacteria</taxon>
        <taxon>Cellvibrionales</taxon>
        <taxon>Microbulbiferaceae</taxon>
        <taxon>Microbulbifer</taxon>
    </lineage>
</organism>
<dbReference type="Gene3D" id="1.50.10.10">
    <property type="match status" value="1"/>
</dbReference>
<dbReference type="InterPro" id="IPR012341">
    <property type="entry name" value="6hp_glycosidase-like_sf"/>
</dbReference>
<dbReference type="InterPro" id="IPR008928">
    <property type="entry name" value="6-hairpin_glycosidase_sf"/>
</dbReference>
<dbReference type="EMBL" id="JACHHR010000005">
    <property type="protein sequence ID" value="MBB5213036.1"/>
    <property type="molecule type" value="Genomic_DNA"/>
</dbReference>
<comment type="caution">
    <text evidence="2">The sequence shown here is derived from an EMBL/GenBank/DDBJ whole genome shotgun (WGS) entry which is preliminary data.</text>
</comment>
<name>A0AA89PKD1_9GAMM</name>
<dbReference type="Pfam" id="PF07470">
    <property type="entry name" value="Glyco_hydro_88"/>
    <property type="match status" value="1"/>
</dbReference>
<dbReference type="InterPro" id="IPR032342">
    <property type="entry name" value="DUF4861"/>
</dbReference>
<dbReference type="RefSeq" id="WP_202620638.1">
    <property type="nucleotide sequence ID" value="NZ_CP047491.1"/>
</dbReference>
<accession>A0AA89PKD1</accession>
<dbReference type="GO" id="GO:0005975">
    <property type="term" value="P:carbohydrate metabolic process"/>
    <property type="evidence" value="ECO:0007669"/>
    <property type="project" value="InterPro"/>
</dbReference>
<proteinExistence type="predicted"/>
<dbReference type="InterPro" id="IPR010905">
    <property type="entry name" value="Glyco_hydro_88"/>
</dbReference>
<protein>
    <submittedName>
        <fullName evidence="2">Rhamnogalacturonyl hydrolase YesR</fullName>
    </submittedName>
</protein>
<dbReference type="Proteomes" id="UP000563601">
    <property type="component" value="Unassembled WGS sequence"/>
</dbReference>
<dbReference type="Pfam" id="PF16153">
    <property type="entry name" value="DUF4861"/>
    <property type="match status" value="1"/>
</dbReference>
<evidence type="ECO:0000313" key="2">
    <source>
        <dbReference type="EMBL" id="MBB5213036.1"/>
    </source>
</evidence>
<dbReference type="GO" id="GO:0016787">
    <property type="term" value="F:hydrolase activity"/>
    <property type="evidence" value="ECO:0007669"/>
    <property type="project" value="UniProtKB-KW"/>
</dbReference>
<sequence>MKLFDKSIRNHRLTVIAFAMTAATLAACGEKAAETSAEPAATAAQAEKPSAIATLELSNPSAFPRLDEAVYLSYYELGLKAGFAAPIAVWSQAEQIPVQAIDKDADGSKDGIIFTVDVAVDETLKLRIAEADVAAEAIAKRTQAEISHKVGGEWVEREYKGGSFQNVSTLSVPEAHTDHSYFIRYEGPGIESDLVGYRVYLDWRNGFDIFGKQTSQPVLQNVGQDGFDSYHEPADWGMDILKVGSSVGVGGYGYWDGEKVIRVSDVQDWQADITENGDLYSSFKIQYKGWKPTEDIQTDLTAVLSMHAGSRLVEVNAKTSEELDNLIAGVVNHKGTDLIVGDMDITGHAYTYIGTYGPQSLDGANLGMAVLAKRKVIDEVTKDEHNQVAILKPAGNEVQYYFVAAWANEVESEQGPITTKAEFETYLKQEAEKLTMPLRQRLTTAASEAQTDQPLTAEVALEWSKKLADSELERKTLDYRFGGYDHIRKRPSYFEYTTGMVLQAYDELNQVAPEARYADAVQTVMGSFVNEDGSINGYVQEKYNIDSIRAGTMLLRLYERNQDPSYKKAVDTLFEQLEHHPRTSQGAFWHKKRYPYQVWLDGVYMGIPFLAHYEQLMHDEPNVEEVLAEFKVVNEILKDPETGLFYHAWDEKREQVWADKESGLSQYHWARGMGWLAMALVDVLDFIPQENTEERQYLLDMIAEIAPVIEKYQDPETGTWWQIIDKPGKRANYLESTASTMFTYFYAKALNQGYLPKDQYLDTAKKAYQGLLDEFVQVHADGTISITDMCQVAGLGYGRDGSYEYYMSEPIYDDDPKGTAPFITSSVEMYKLLKSES</sequence>
<reference evidence="2 3" key="1">
    <citation type="submission" date="2020-08" db="EMBL/GenBank/DDBJ databases">
        <title>Genomic Encyclopedia of Type Strains, Phase IV (KMG-IV): sequencing the most valuable type-strain genomes for metagenomic binning, comparative biology and taxonomic classification.</title>
        <authorList>
            <person name="Goeker M."/>
        </authorList>
    </citation>
    <scope>NUCLEOTIDE SEQUENCE [LARGE SCALE GENOMIC DNA]</scope>
    <source>
        <strain evidence="2 3">DSM 11525</strain>
    </source>
</reference>